<sequence length="115" mass="13429">VVGPSRRILPPRRRFTSAPTARYSPPHERKVLQIRRSPKAIPSPTVPKTLVLRRFWCFQLYDDLIIDEILSLEDEQRRTSGKTQPVSVFPWFFLLLCLTHARCNTHDGLMSMRDV</sequence>
<comment type="caution">
    <text evidence="2">The sequence shown here is derived from an EMBL/GenBank/DDBJ whole genome shotgun (WGS) entry which is preliminary data.</text>
</comment>
<protein>
    <submittedName>
        <fullName evidence="2">Uncharacterized protein</fullName>
    </submittedName>
</protein>
<dbReference type="EMBL" id="WIXE01010650">
    <property type="protein sequence ID" value="KAK5977398.1"/>
    <property type="molecule type" value="Genomic_DNA"/>
</dbReference>
<reference evidence="2 3" key="1">
    <citation type="submission" date="2019-10" db="EMBL/GenBank/DDBJ databases">
        <title>Assembly and Annotation for the nematode Trichostrongylus colubriformis.</title>
        <authorList>
            <person name="Martin J."/>
        </authorList>
    </citation>
    <scope>NUCLEOTIDE SEQUENCE [LARGE SCALE GENOMIC DNA]</scope>
    <source>
        <strain evidence="2">G859</strain>
        <tissue evidence="2">Whole worm</tissue>
    </source>
</reference>
<dbReference type="AlphaFoldDB" id="A0AAN8FZ25"/>
<feature type="non-terminal residue" evidence="2">
    <location>
        <position position="1"/>
    </location>
</feature>
<accession>A0AAN8FZ25</accession>
<keyword evidence="3" id="KW-1185">Reference proteome</keyword>
<name>A0AAN8FZ25_TRICO</name>
<dbReference type="Proteomes" id="UP001331761">
    <property type="component" value="Unassembled WGS sequence"/>
</dbReference>
<feature type="region of interest" description="Disordered" evidence="1">
    <location>
        <begin position="1"/>
        <end position="27"/>
    </location>
</feature>
<evidence type="ECO:0000256" key="1">
    <source>
        <dbReference type="SAM" id="MobiDB-lite"/>
    </source>
</evidence>
<evidence type="ECO:0000313" key="3">
    <source>
        <dbReference type="Proteomes" id="UP001331761"/>
    </source>
</evidence>
<organism evidence="2 3">
    <name type="scientific">Trichostrongylus colubriformis</name>
    <name type="common">Black scour worm</name>
    <dbReference type="NCBI Taxonomy" id="6319"/>
    <lineage>
        <taxon>Eukaryota</taxon>
        <taxon>Metazoa</taxon>
        <taxon>Ecdysozoa</taxon>
        <taxon>Nematoda</taxon>
        <taxon>Chromadorea</taxon>
        <taxon>Rhabditida</taxon>
        <taxon>Rhabditina</taxon>
        <taxon>Rhabditomorpha</taxon>
        <taxon>Strongyloidea</taxon>
        <taxon>Trichostrongylidae</taxon>
        <taxon>Trichostrongylus</taxon>
    </lineage>
</organism>
<gene>
    <name evidence="2" type="ORF">GCK32_019540</name>
</gene>
<evidence type="ECO:0000313" key="2">
    <source>
        <dbReference type="EMBL" id="KAK5977398.1"/>
    </source>
</evidence>
<proteinExistence type="predicted"/>